<dbReference type="EMBL" id="CP073100">
    <property type="protein sequence ID" value="QUE50713.1"/>
    <property type="molecule type" value="Genomic_DNA"/>
</dbReference>
<evidence type="ECO:0000313" key="1">
    <source>
        <dbReference type="EMBL" id="QUE50713.1"/>
    </source>
</evidence>
<sequence>MILASTAHGAVDLNNEAALQTTATTPQGRHELAVAELKRIAGPELDKMSGVSDTRWFAQDLLASKERMADLMLSGPLENPAKSLRILAAIWKMDPKGVADRREQTTAAAVALMFAKDKWPEDRALDRYKYYRDSRVAGKLHPQFDTFDTWEKRFVVSGGQNGGWSDNGAAWGDDSLVWLRDNVKLTAKEYTGACWQAPYKLNNLFGDSIHGANYYAPFKNEIHAERVRDVGGVCGSLSHYGANAARANGLPATTMGEPGHCAYTVRVARGDWEPAYSLSWQRGLHISLWGTTWTQLVLQEKIFDDKASYDRCMAHVWQARALKSKNPVLAELAYQAALETQPINYPVWCESVEFLRDVRKPDAQAWEIIGKSVGAALAAYPEAAWDVLSRIDEAAFKALPADRRMAFFLKYHEQIAKQEGPAMWEYEKALDDQAKALGGDPKQELVFFEKVLAIQSASKSWFAPTIAWGQKRFAADGGSTNAFFAALGRVFSSAASGANQDGLKSALGPAILAAEAAGNVDAFQSLGRAGRSFSKSAPLKAEPFPGDLLSSGGILKISSTCQWDHPENHWGILEEDGGSFHTDKQVRPNVVARLGKLGDLSGIVILGSDYGQNGSRQMPLKISVSEDGSTWHEVFRTTEQQGPWRIPLSGKATRVQYVKAERDDDRTEFFHLAGIRVYGRRLQ</sequence>
<evidence type="ECO:0000313" key="2">
    <source>
        <dbReference type="Proteomes" id="UP000676169"/>
    </source>
</evidence>
<name>A0A975IZA4_9BACT</name>
<dbReference type="InterPro" id="IPR008979">
    <property type="entry name" value="Galactose-bd-like_sf"/>
</dbReference>
<dbReference type="Gene3D" id="2.60.120.260">
    <property type="entry name" value="Galactose-binding domain-like"/>
    <property type="match status" value="1"/>
</dbReference>
<gene>
    <name evidence="1" type="ORF">KBB96_17860</name>
</gene>
<dbReference type="SUPFAM" id="SSF49785">
    <property type="entry name" value="Galactose-binding domain-like"/>
    <property type="match status" value="1"/>
</dbReference>
<dbReference type="KEGG" id="lamb:KBB96_17860"/>
<evidence type="ECO:0008006" key="3">
    <source>
        <dbReference type="Google" id="ProtNLM"/>
    </source>
</evidence>
<accession>A0A975IZA4</accession>
<dbReference type="RefSeq" id="WP_211630853.1">
    <property type="nucleotide sequence ID" value="NZ_CP073100.1"/>
</dbReference>
<keyword evidence="2" id="KW-1185">Reference proteome</keyword>
<organism evidence="1 2">
    <name type="scientific">Luteolibacter ambystomatis</name>
    <dbReference type="NCBI Taxonomy" id="2824561"/>
    <lineage>
        <taxon>Bacteria</taxon>
        <taxon>Pseudomonadati</taxon>
        <taxon>Verrucomicrobiota</taxon>
        <taxon>Verrucomicrobiia</taxon>
        <taxon>Verrucomicrobiales</taxon>
        <taxon>Verrucomicrobiaceae</taxon>
        <taxon>Luteolibacter</taxon>
    </lineage>
</organism>
<protein>
    <recommendedName>
        <fullName evidence="3">Discoidin domain-containing protein</fullName>
    </recommendedName>
</protein>
<proteinExistence type="predicted"/>
<dbReference type="Proteomes" id="UP000676169">
    <property type="component" value="Chromosome"/>
</dbReference>
<reference evidence="1" key="1">
    <citation type="submission" date="2021-04" db="EMBL/GenBank/DDBJ databases">
        <title>Luteolibacter sp. 32A isolated from the skin of an Anderson's salamander (Ambystoma andersonii).</title>
        <authorList>
            <person name="Spergser J."/>
            <person name="Busse H.-J."/>
        </authorList>
    </citation>
    <scope>NUCLEOTIDE SEQUENCE</scope>
    <source>
        <strain evidence="1">32A</strain>
    </source>
</reference>
<dbReference type="AlphaFoldDB" id="A0A975IZA4"/>